<dbReference type="InterPro" id="IPR017441">
    <property type="entry name" value="Protein_kinase_ATP_BS"/>
</dbReference>
<dbReference type="EMBL" id="JNBS01003249">
    <property type="protein sequence ID" value="OQR88417.1"/>
    <property type="molecule type" value="Genomic_DNA"/>
</dbReference>
<keyword evidence="6" id="KW-1185">Reference proteome</keyword>
<keyword evidence="2 3" id="KW-0067">ATP-binding</keyword>
<dbReference type="GO" id="GO:0004674">
    <property type="term" value="F:protein serine/threonine kinase activity"/>
    <property type="evidence" value="ECO:0007669"/>
    <property type="project" value="TreeGrafter"/>
</dbReference>
<evidence type="ECO:0000313" key="6">
    <source>
        <dbReference type="Proteomes" id="UP000243217"/>
    </source>
</evidence>
<evidence type="ECO:0000313" key="5">
    <source>
        <dbReference type="EMBL" id="OQR88417.1"/>
    </source>
</evidence>
<comment type="caution">
    <text evidence="5">The sequence shown here is derived from an EMBL/GenBank/DDBJ whole genome shotgun (WGS) entry which is preliminary data.</text>
</comment>
<dbReference type="PANTHER" id="PTHR44329:SF298">
    <property type="entry name" value="MIXED LINEAGE KINASE DOMAIN-LIKE PROTEIN"/>
    <property type="match status" value="1"/>
</dbReference>
<gene>
    <name evidence="5" type="ORF">THRCLA_10338</name>
</gene>
<dbReference type="AlphaFoldDB" id="A0A1V9YRX8"/>
<evidence type="ECO:0000256" key="1">
    <source>
        <dbReference type="ARBA" id="ARBA00022741"/>
    </source>
</evidence>
<dbReference type="Proteomes" id="UP000243217">
    <property type="component" value="Unassembled WGS sequence"/>
</dbReference>
<feature type="binding site" evidence="3">
    <location>
        <position position="208"/>
    </location>
    <ligand>
        <name>ATP</name>
        <dbReference type="ChEBI" id="CHEBI:30616"/>
    </ligand>
</feature>
<dbReference type="SUPFAM" id="SSF56112">
    <property type="entry name" value="Protein kinase-like (PK-like)"/>
    <property type="match status" value="2"/>
</dbReference>
<dbReference type="Gene3D" id="1.10.510.10">
    <property type="entry name" value="Transferase(Phosphotransferase) domain 1"/>
    <property type="match status" value="1"/>
</dbReference>
<dbReference type="GO" id="GO:0005524">
    <property type="term" value="F:ATP binding"/>
    <property type="evidence" value="ECO:0007669"/>
    <property type="project" value="UniProtKB-UniRule"/>
</dbReference>
<dbReference type="Gene3D" id="3.30.200.20">
    <property type="entry name" value="Phosphorylase Kinase, domain 1"/>
    <property type="match status" value="1"/>
</dbReference>
<feature type="domain" description="Protein kinase" evidence="4">
    <location>
        <begin position="1"/>
        <end position="159"/>
    </location>
</feature>
<evidence type="ECO:0000256" key="3">
    <source>
        <dbReference type="PROSITE-ProRule" id="PRU10141"/>
    </source>
</evidence>
<dbReference type="STRING" id="74557.A0A1V9YRX8"/>
<reference evidence="5 6" key="1">
    <citation type="journal article" date="2014" name="Genome Biol. Evol.">
        <title>The secreted proteins of Achlya hypogyna and Thraustotheca clavata identify the ancestral oomycete secretome and reveal gene acquisitions by horizontal gene transfer.</title>
        <authorList>
            <person name="Misner I."/>
            <person name="Blouin N."/>
            <person name="Leonard G."/>
            <person name="Richards T.A."/>
            <person name="Lane C.E."/>
        </authorList>
    </citation>
    <scope>NUCLEOTIDE SEQUENCE [LARGE SCALE GENOMIC DNA]</scope>
    <source>
        <strain evidence="5 6">ATCC 34112</strain>
    </source>
</reference>
<dbReference type="PROSITE" id="PS50011">
    <property type="entry name" value="PROTEIN_KINASE_DOM"/>
    <property type="match status" value="1"/>
</dbReference>
<protein>
    <recommendedName>
        <fullName evidence="4">Protein kinase domain-containing protein</fullName>
    </recommendedName>
</protein>
<dbReference type="PANTHER" id="PTHR44329">
    <property type="entry name" value="SERINE/THREONINE-PROTEIN KINASE TNNI3K-RELATED"/>
    <property type="match status" value="1"/>
</dbReference>
<keyword evidence="1 3" id="KW-0547">Nucleotide-binding</keyword>
<evidence type="ECO:0000256" key="2">
    <source>
        <dbReference type="ARBA" id="ARBA00022840"/>
    </source>
</evidence>
<proteinExistence type="predicted"/>
<accession>A0A1V9YRX8</accession>
<sequence>MNYGSLSDYIARIEDKSTFSEVIKLHTAISSAQALVDLHEMDYVHCDVHSTNVFIDSTRQVKLGNLILTQPEGMLLSDILFEYVHYLAPEVKEGKPFTKAADVYAFGKFLISLDLCEQDAPNEYTLSSAWCQKLVPMCCSEDPNNRPTMSQVVKILKTFKTNEAPNFAKVKLLPKIEVKNITYHGVIGSGAYGSIQKGRYNEMDVAIKVFKDAYQFNVEKANEFAREAIALHRISHTNWSVVVKAQNMWYNYMEFVQTIGN</sequence>
<organism evidence="5 6">
    <name type="scientific">Thraustotheca clavata</name>
    <dbReference type="NCBI Taxonomy" id="74557"/>
    <lineage>
        <taxon>Eukaryota</taxon>
        <taxon>Sar</taxon>
        <taxon>Stramenopiles</taxon>
        <taxon>Oomycota</taxon>
        <taxon>Saprolegniomycetes</taxon>
        <taxon>Saprolegniales</taxon>
        <taxon>Achlyaceae</taxon>
        <taxon>Thraustotheca</taxon>
    </lineage>
</organism>
<dbReference type="OrthoDB" id="2439031at2759"/>
<dbReference type="InterPro" id="IPR051681">
    <property type="entry name" value="Ser/Thr_Kinases-Pseudokinases"/>
</dbReference>
<dbReference type="Pfam" id="PF07714">
    <property type="entry name" value="PK_Tyr_Ser-Thr"/>
    <property type="match status" value="2"/>
</dbReference>
<evidence type="ECO:0000259" key="4">
    <source>
        <dbReference type="PROSITE" id="PS50011"/>
    </source>
</evidence>
<name>A0A1V9YRX8_9STRA</name>
<dbReference type="InterPro" id="IPR000719">
    <property type="entry name" value="Prot_kinase_dom"/>
</dbReference>
<dbReference type="PROSITE" id="PS00107">
    <property type="entry name" value="PROTEIN_KINASE_ATP"/>
    <property type="match status" value="1"/>
</dbReference>
<dbReference type="InterPro" id="IPR001245">
    <property type="entry name" value="Ser-Thr/Tyr_kinase_cat_dom"/>
</dbReference>
<dbReference type="InterPro" id="IPR011009">
    <property type="entry name" value="Kinase-like_dom_sf"/>
</dbReference>